<comment type="caution">
    <text evidence="1">The sequence shown here is derived from an EMBL/GenBank/DDBJ whole genome shotgun (WGS) entry which is preliminary data.</text>
</comment>
<evidence type="ECO:0000313" key="2">
    <source>
        <dbReference type="Proteomes" id="UP000538670"/>
    </source>
</evidence>
<reference evidence="1 2" key="1">
    <citation type="submission" date="2020-08" db="EMBL/GenBank/DDBJ databases">
        <title>Genomic Encyclopedia of Type Strains, Phase IV (KMG-IV): sequencing the most valuable type-strain genomes for metagenomic binning, comparative biology and taxonomic classification.</title>
        <authorList>
            <person name="Goeker M."/>
        </authorList>
    </citation>
    <scope>NUCLEOTIDE SEQUENCE [LARGE SCALE GENOMIC DNA]</scope>
    <source>
        <strain evidence="1 2">DSM 19512</strain>
    </source>
</reference>
<keyword evidence="2" id="KW-1185">Reference proteome</keyword>
<dbReference type="SUPFAM" id="SSF52540">
    <property type="entry name" value="P-loop containing nucleoside triphosphate hydrolases"/>
    <property type="match status" value="1"/>
</dbReference>
<dbReference type="PRINTS" id="PR00988">
    <property type="entry name" value="URIDINKINASE"/>
</dbReference>
<dbReference type="Proteomes" id="UP000538670">
    <property type="component" value="Unassembled WGS sequence"/>
</dbReference>
<name>A0A7W6AA77_9SPHN</name>
<dbReference type="RefSeq" id="WP_183951101.1">
    <property type="nucleotide sequence ID" value="NZ_JACIDH010000003.1"/>
</dbReference>
<keyword evidence="1" id="KW-0808">Transferase</keyword>
<dbReference type="AlphaFoldDB" id="A0A7W6AA77"/>
<dbReference type="EC" id="2.7.1.31" evidence="1"/>
<evidence type="ECO:0000313" key="1">
    <source>
        <dbReference type="EMBL" id="MBB3878930.1"/>
    </source>
</evidence>
<dbReference type="InterPro" id="IPR027417">
    <property type="entry name" value="P-loop_NTPase"/>
</dbReference>
<keyword evidence="1" id="KW-0418">Kinase</keyword>
<dbReference type="EMBL" id="JACIDH010000003">
    <property type="protein sequence ID" value="MBB3878930.1"/>
    <property type="molecule type" value="Genomic_DNA"/>
</dbReference>
<sequence>MSPDDAIAALVARRLARRDGVRPLVLGLCGAQGSGKSTIAARLARRFPRSAVLSLDDLYRTHADRQELGRRVHPLLATRGVPGTHDVALGIATIGALCAGKPVPLPRFDKACDDRMPAEEWPCAPADCELLIFEGWCVGAVPQDPAELVAPVNRLEAEEDADGLWRAHVHAALARDYPALFASIDILALLVPPDWPTVLRWRTEQEAGLAGRGMDAAQLARFVQHYERLTRHIWRTMPAYADLTLYLDGQRQPTAIHHVECPHRAVDDGQDQFIR</sequence>
<proteinExistence type="predicted"/>
<dbReference type="Gene3D" id="3.40.50.300">
    <property type="entry name" value="P-loop containing nucleotide triphosphate hydrolases"/>
    <property type="match status" value="1"/>
</dbReference>
<gene>
    <name evidence="1" type="ORF">GGR48_001349</name>
</gene>
<accession>A0A7W6AA77</accession>
<dbReference type="PANTHER" id="PTHR10285">
    <property type="entry name" value="URIDINE KINASE"/>
    <property type="match status" value="1"/>
</dbReference>
<dbReference type="GO" id="GO:0008887">
    <property type="term" value="F:glycerate kinase activity"/>
    <property type="evidence" value="ECO:0007669"/>
    <property type="project" value="UniProtKB-EC"/>
</dbReference>
<organism evidence="1 2">
    <name type="scientific">Sphingomonas pseudosanguinis</name>
    <dbReference type="NCBI Taxonomy" id="413712"/>
    <lineage>
        <taxon>Bacteria</taxon>
        <taxon>Pseudomonadati</taxon>
        <taxon>Pseudomonadota</taxon>
        <taxon>Alphaproteobacteria</taxon>
        <taxon>Sphingomonadales</taxon>
        <taxon>Sphingomonadaceae</taxon>
        <taxon>Sphingomonas</taxon>
    </lineage>
</organism>
<protein>
    <submittedName>
        <fullName evidence="1">D-glycerate 3-kinase</fullName>
        <ecNumber evidence="1">2.7.1.31</ecNumber>
    </submittedName>
</protein>